<evidence type="ECO:0000313" key="5">
    <source>
        <dbReference type="Proteomes" id="UP001589887"/>
    </source>
</evidence>
<dbReference type="Gene3D" id="3.30.470.20">
    <property type="entry name" value="ATP-grasp fold, B domain"/>
    <property type="match status" value="1"/>
</dbReference>
<evidence type="ECO:0000256" key="2">
    <source>
        <dbReference type="ARBA" id="ARBA00022741"/>
    </source>
</evidence>
<comment type="caution">
    <text evidence="4">The sequence shown here is derived from an EMBL/GenBank/DDBJ whole genome shotgun (WGS) entry which is preliminary data.</text>
</comment>
<dbReference type="PANTHER" id="PTHR43585:SF2">
    <property type="entry name" value="ATP-GRASP ENZYME FSQD"/>
    <property type="match status" value="1"/>
</dbReference>
<dbReference type="InterPro" id="IPR052032">
    <property type="entry name" value="ATP-dep_AA_Ligase"/>
</dbReference>
<protein>
    <submittedName>
        <fullName evidence="4">Glutathione synthetase</fullName>
    </submittedName>
</protein>
<name>A0ABV6TCG7_9ACTN</name>
<keyword evidence="3" id="KW-0067">ATP-binding</keyword>
<reference evidence="4 5" key="1">
    <citation type="submission" date="2024-09" db="EMBL/GenBank/DDBJ databases">
        <authorList>
            <person name="Sun Q."/>
            <person name="Mori K."/>
        </authorList>
    </citation>
    <scope>NUCLEOTIDE SEQUENCE [LARGE SCALE GENOMIC DNA]</scope>
    <source>
        <strain evidence="4 5">JCM 4557</strain>
    </source>
</reference>
<dbReference type="RefSeq" id="WP_394317249.1">
    <property type="nucleotide sequence ID" value="NZ_JBHMQV010000007.1"/>
</dbReference>
<sequence length="426" mass="45218">MILSPTRPGATGSNARTTGGVAAVVAPVTTGGVAAVVAPVVAGTPYAPALARHGWSCIAVTLPETDHADAAPSRLLDQITHTGSLRRTARDLAHRGTTAVVAGSPAGCELADRLAARLGLPGNVPATADLRRDTAWTSAALRDAGLSAPRLLRTASLGEALRWARFTRLPQLVVEHPDPALTHAGALCRTPADIRAAWHRQQHRDSQPLVVREHHPGTQFRIHTMSGPVHDGNDTHTVTAIWCESHTRERQIQRADLLSGRGILARALTRYTQRALTILGVRYGPAQATVIYTSDRGPTLTALRTDAGTEFVPEALRAATGHDPVADTVHLILTGRREEPRPARTTHTTKVALLPRQDGTVNPELLHTLTSLPTVAAHTPLIAGTAVNAGQVAGWLLLAAEDLRAINRDHQAIRAAENCGLYGRTA</sequence>
<evidence type="ECO:0000256" key="1">
    <source>
        <dbReference type="ARBA" id="ARBA00022598"/>
    </source>
</evidence>
<keyword evidence="2" id="KW-0547">Nucleotide-binding</keyword>
<organism evidence="4 5">
    <name type="scientific">Streptomyces noboritoensis</name>
    <dbReference type="NCBI Taxonomy" id="67337"/>
    <lineage>
        <taxon>Bacteria</taxon>
        <taxon>Bacillati</taxon>
        <taxon>Actinomycetota</taxon>
        <taxon>Actinomycetes</taxon>
        <taxon>Kitasatosporales</taxon>
        <taxon>Streptomycetaceae</taxon>
        <taxon>Streptomyces</taxon>
    </lineage>
</organism>
<evidence type="ECO:0000256" key="3">
    <source>
        <dbReference type="ARBA" id="ARBA00022840"/>
    </source>
</evidence>
<accession>A0ABV6TCG7</accession>
<dbReference type="PANTHER" id="PTHR43585">
    <property type="entry name" value="FUMIPYRROLE BIOSYNTHESIS PROTEIN C"/>
    <property type="match status" value="1"/>
</dbReference>
<proteinExistence type="predicted"/>
<dbReference type="EMBL" id="JBHMQV010000007">
    <property type="protein sequence ID" value="MFC0843475.1"/>
    <property type="molecule type" value="Genomic_DNA"/>
</dbReference>
<gene>
    <name evidence="4" type="ORF">ACFH04_06965</name>
</gene>
<keyword evidence="5" id="KW-1185">Reference proteome</keyword>
<keyword evidence="1" id="KW-0436">Ligase</keyword>
<dbReference type="Proteomes" id="UP001589887">
    <property type="component" value="Unassembled WGS sequence"/>
</dbReference>
<evidence type="ECO:0000313" key="4">
    <source>
        <dbReference type="EMBL" id="MFC0843475.1"/>
    </source>
</evidence>